<dbReference type="PANTHER" id="PTHR31126">
    <property type="entry name" value="TYROSINE-PROTEIN PHOSPHATASE"/>
    <property type="match status" value="1"/>
</dbReference>
<dbReference type="PROSITE" id="PS50056">
    <property type="entry name" value="TYR_PHOSPHATASE_2"/>
    <property type="match status" value="1"/>
</dbReference>
<dbReference type="InterPro" id="IPR000387">
    <property type="entry name" value="Tyr_Pase_dom"/>
</dbReference>
<reference evidence="2 3" key="1">
    <citation type="journal article" date="2018" name="Front. Microbiol.">
        <title>Genome-Wide Analysis of Corynespora cassiicola Leaf Fall Disease Putative Effectors.</title>
        <authorList>
            <person name="Lopez D."/>
            <person name="Ribeiro S."/>
            <person name="Label P."/>
            <person name="Fumanal B."/>
            <person name="Venisse J.S."/>
            <person name="Kohler A."/>
            <person name="de Oliveira R.R."/>
            <person name="Labutti K."/>
            <person name="Lipzen A."/>
            <person name="Lail K."/>
            <person name="Bauer D."/>
            <person name="Ohm R.A."/>
            <person name="Barry K.W."/>
            <person name="Spatafora J."/>
            <person name="Grigoriev I.V."/>
            <person name="Martin F.M."/>
            <person name="Pujade-Renaud V."/>
        </authorList>
    </citation>
    <scope>NUCLEOTIDE SEQUENCE [LARGE SCALE GENOMIC DNA]</scope>
    <source>
        <strain evidence="2 3">Philippines</strain>
    </source>
</reference>
<dbReference type="AlphaFoldDB" id="A0A2T2P5I4"/>
<evidence type="ECO:0000313" key="2">
    <source>
        <dbReference type="EMBL" id="PSN72588.1"/>
    </source>
</evidence>
<protein>
    <recommendedName>
        <fullName evidence="1">Tyrosine specific protein phosphatases domain-containing protein</fullName>
    </recommendedName>
</protein>
<organism evidence="2 3">
    <name type="scientific">Corynespora cassiicola Philippines</name>
    <dbReference type="NCBI Taxonomy" id="1448308"/>
    <lineage>
        <taxon>Eukaryota</taxon>
        <taxon>Fungi</taxon>
        <taxon>Dikarya</taxon>
        <taxon>Ascomycota</taxon>
        <taxon>Pezizomycotina</taxon>
        <taxon>Dothideomycetes</taxon>
        <taxon>Pleosporomycetidae</taxon>
        <taxon>Pleosporales</taxon>
        <taxon>Corynesporascaceae</taxon>
        <taxon>Corynespora</taxon>
    </lineage>
</organism>
<dbReference type="PANTHER" id="PTHR31126:SF1">
    <property type="entry name" value="TYROSINE SPECIFIC PROTEIN PHOSPHATASES DOMAIN-CONTAINING PROTEIN"/>
    <property type="match status" value="1"/>
</dbReference>
<dbReference type="STRING" id="1448308.A0A2T2P5I4"/>
<dbReference type="InterPro" id="IPR026893">
    <property type="entry name" value="Tyr/Ser_Pase_IphP-type"/>
</dbReference>
<dbReference type="SUPFAM" id="SSF52799">
    <property type="entry name" value="(Phosphotyrosine protein) phosphatases II"/>
    <property type="match status" value="2"/>
</dbReference>
<dbReference type="PROSITE" id="PS00383">
    <property type="entry name" value="TYR_PHOSPHATASE_1"/>
    <property type="match status" value="1"/>
</dbReference>
<dbReference type="EMBL" id="KZ678130">
    <property type="protein sequence ID" value="PSN72588.1"/>
    <property type="molecule type" value="Genomic_DNA"/>
</dbReference>
<evidence type="ECO:0000313" key="3">
    <source>
        <dbReference type="Proteomes" id="UP000240883"/>
    </source>
</evidence>
<evidence type="ECO:0000259" key="1">
    <source>
        <dbReference type="PROSITE" id="PS50056"/>
    </source>
</evidence>
<dbReference type="InterPro" id="IPR029021">
    <property type="entry name" value="Prot-tyrosine_phosphatase-like"/>
</dbReference>
<proteinExistence type="predicted"/>
<dbReference type="Pfam" id="PF13350">
    <property type="entry name" value="Y_phosphatase3"/>
    <property type="match status" value="1"/>
</dbReference>
<feature type="domain" description="Tyrosine specific protein phosphatases" evidence="1">
    <location>
        <begin position="157"/>
        <end position="193"/>
    </location>
</feature>
<dbReference type="Gene3D" id="3.90.190.10">
    <property type="entry name" value="Protein tyrosine phosphatase superfamily"/>
    <property type="match status" value="1"/>
</dbReference>
<accession>A0A2T2P5I4</accession>
<sequence>MTITENPPLPSPPFFTVPNINNLRDAALHSGGLSTPGGPIRPGILFRSAETSKLDREGWGKMRKIGIGHVFDLRSKPEIEKGWKAIAQVEGKDDHEGVTKVWEEAMEQEGVKRSWVPVFEATDYSPERLAERYAKYMDQSVEGFVHAYHDILVHAGPSFRQILDYLIALPRLATEAKGALIHCTAGKDRTGIFFGVLFSFLGVPHDVIAEEYNLTEAGLGHIRDEVVARLMQSPGVRKYLALLSTGKAVTSEEAAEVVQSGGDVGEDAGQISDEALEQGRQAALRMVGARKESMLGALELVSREWGSAEGYLRKIVGLEDVELEALRHNLVVQEA</sequence>
<name>A0A2T2P5I4_CORCC</name>
<gene>
    <name evidence="2" type="ORF">BS50DRAFT_483923</name>
</gene>
<dbReference type="GO" id="GO:0004721">
    <property type="term" value="F:phosphoprotein phosphatase activity"/>
    <property type="evidence" value="ECO:0007669"/>
    <property type="project" value="InterPro"/>
</dbReference>
<dbReference type="OrthoDB" id="449382at2759"/>
<dbReference type="Proteomes" id="UP000240883">
    <property type="component" value="Unassembled WGS sequence"/>
</dbReference>
<dbReference type="InterPro" id="IPR016130">
    <property type="entry name" value="Tyr_Pase_AS"/>
</dbReference>
<keyword evidence="3" id="KW-1185">Reference proteome</keyword>